<feature type="transmembrane region" description="Helical" evidence="9">
    <location>
        <begin position="131"/>
        <end position="150"/>
    </location>
</feature>
<evidence type="ECO:0000313" key="13">
    <source>
        <dbReference type="Proteomes" id="UP000245680"/>
    </source>
</evidence>
<comment type="subcellular location">
    <subcellularLocation>
        <location evidence="1 9">Cell membrane</location>
        <topology evidence="1 9">Multi-pass membrane protein</topology>
    </subcellularLocation>
</comment>
<gene>
    <name evidence="12" type="ORF">DKT77_02750</name>
</gene>
<keyword evidence="7 9" id="KW-0472">Membrane</keyword>
<dbReference type="CDD" id="cd06261">
    <property type="entry name" value="TM_PBP2"/>
    <property type="match status" value="1"/>
</dbReference>
<dbReference type="AlphaFoldDB" id="A0A2V2LKS6"/>
<dbReference type="PANTHER" id="PTHR30151:SF0">
    <property type="entry name" value="ABC TRANSPORTER PERMEASE PROTEIN MJ0413-RELATED"/>
    <property type="match status" value="1"/>
</dbReference>
<comment type="similarity">
    <text evidence="2 9">Belongs to the binding-protein-dependent transport system permease family.</text>
</comment>
<dbReference type="GO" id="GO:0005886">
    <property type="term" value="C:plasma membrane"/>
    <property type="evidence" value="ECO:0007669"/>
    <property type="project" value="UniProtKB-SubCell"/>
</dbReference>
<dbReference type="EMBL" id="QGKU01000011">
    <property type="protein sequence ID" value="PWR04164.1"/>
    <property type="molecule type" value="Genomic_DNA"/>
</dbReference>
<feature type="compositionally biased region" description="Low complexity" evidence="10">
    <location>
        <begin position="13"/>
        <end position="23"/>
    </location>
</feature>
<evidence type="ECO:0000256" key="2">
    <source>
        <dbReference type="ARBA" id="ARBA00009306"/>
    </source>
</evidence>
<organism evidence="12 13">
    <name type="scientific">Meridianimarinicoccus roseus</name>
    <dbReference type="NCBI Taxonomy" id="2072018"/>
    <lineage>
        <taxon>Bacteria</taxon>
        <taxon>Pseudomonadati</taxon>
        <taxon>Pseudomonadota</taxon>
        <taxon>Alphaproteobacteria</taxon>
        <taxon>Rhodobacterales</taxon>
        <taxon>Paracoccaceae</taxon>
        <taxon>Meridianimarinicoccus</taxon>
    </lineage>
</organism>
<dbReference type="OrthoDB" id="9799271at2"/>
<dbReference type="Gene3D" id="1.10.3720.10">
    <property type="entry name" value="MetI-like"/>
    <property type="match status" value="1"/>
</dbReference>
<evidence type="ECO:0000256" key="7">
    <source>
        <dbReference type="ARBA" id="ARBA00023136"/>
    </source>
</evidence>
<protein>
    <submittedName>
        <fullName evidence="12">ABC transporter permease</fullName>
    </submittedName>
</protein>
<dbReference type="FunFam" id="1.10.3720.10:FF:000003">
    <property type="entry name" value="Aliphatic sulfonate ABC transporter permease"/>
    <property type="match status" value="1"/>
</dbReference>
<evidence type="ECO:0000256" key="1">
    <source>
        <dbReference type="ARBA" id="ARBA00004651"/>
    </source>
</evidence>
<dbReference type="SUPFAM" id="SSF161098">
    <property type="entry name" value="MetI-like"/>
    <property type="match status" value="1"/>
</dbReference>
<evidence type="ECO:0000256" key="3">
    <source>
        <dbReference type="ARBA" id="ARBA00022448"/>
    </source>
</evidence>
<keyword evidence="5 9" id="KW-0812">Transmembrane</keyword>
<evidence type="ECO:0000256" key="4">
    <source>
        <dbReference type="ARBA" id="ARBA00022475"/>
    </source>
</evidence>
<evidence type="ECO:0000256" key="9">
    <source>
        <dbReference type="RuleBase" id="RU363032"/>
    </source>
</evidence>
<feature type="transmembrane region" description="Helical" evidence="9">
    <location>
        <begin position="66"/>
        <end position="87"/>
    </location>
</feature>
<evidence type="ECO:0000256" key="5">
    <source>
        <dbReference type="ARBA" id="ARBA00022692"/>
    </source>
</evidence>
<accession>A0A2V2LKS6</accession>
<sequence length="319" mass="33750">MLTELKPPVETATPVPVAIAPEADPATGTSGVAETAPESDNAAAAGYAGVDLASPRRGPTRDWRGPLRSGVLALLSLAIGVTLWHFASVNKLSYGINFAYVPPPADVLEATMANLADPIFFVHIGVSMQRVFISFILAAGLGVLTGLLMGRSSAAWAMIAPYIEIMRPIPAVAWIPLAILMWPTEESSIVFITFLGAFFPIVLNTVHGVRQTPEVLVRAVQSLGANRVAVFRHVVLPAALPSISAGLAIGMGVAWFSLLAGEIISGQYGIGYFTWDAYSMVRTPDIVLGMLTIGMLGTLSTAAVRLATAPFLVWQTRAR</sequence>
<evidence type="ECO:0000313" key="12">
    <source>
        <dbReference type="EMBL" id="PWR04164.1"/>
    </source>
</evidence>
<dbReference type="InterPro" id="IPR035906">
    <property type="entry name" value="MetI-like_sf"/>
</dbReference>
<feature type="region of interest" description="Disordered" evidence="10">
    <location>
        <begin position="13"/>
        <end position="35"/>
    </location>
</feature>
<feature type="transmembrane region" description="Helical" evidence="9">
    <location>
        <begin position="230"/>
        <end position="256"/>
    </location>
</feature>
<name>A0A2V2LKS6_9RHOB</name>
<dbReference type="PROSITE" id="PS50928">
    <property type="entry name" value="ABC_TM1"/>
    <property type="match status" value="1"/>
</dbReference>
<feature type="domain" description="ABC transmembrane type-1" evidence="11">
    <location>
        <begin position="124"/>
        <end position="308"/>
    </location>
</feature>
<comment type="caution">
    <text evidence="12">The sequence shown here is derived from an EMBL/GenBank/DDBJ whole genome shotgun (WGS) entry which is preliminary data.</text>
</comment>
<dbReference type="InterPro" id="IPR000515">
    <property type="entry name" value="MetI-like"/>
</dbReference>
<dbReference type="PANTHER" id="PTHR30151">
    <property type="entry name" value="ALKANE SULFONATE ABC TRANSPORTER-RELATED, MEMBRANE SUBUNIT"/>
    <property type="match status" value="1"/>
</dbReference>
<evidence type="ECO:0000256" key="10">
    <source>
        <dbReference type="SAM" id="MobiDB-lite"/>
    </source>
</evidence>
<evidence type="ECO:0000259" key="11">
    <source>
        <dbReference type="PROSITE" id="PS50928"/>
    </source>
</evidence>
<evidence type="ECO:0000256" key="6">
    <source>
        <dbReference type="ARBA" id="ARBA00022989"/>
    </source>
</evidence>
<dbReference type="RefSeq" id="WP_109810217.1">
    <property type="nucleotide sequence ID" value="NZ_QGKU01000011.1"/>
</dbReference>
<proteinExistence type="inferred from homology"/>
<reference evidence="12 13" key="1">
    <citation type="submission" date="2018-05" db="EMBL/GenBank/DDBJ databases">
        <title>Rhodobacteraceae gen. nov., sp. nov. isolated from sea water.</title>
        <authorList>
            <person name="Ren Y."/>
        </authorList>
    </citation>
    <scope>NUCLEOTIDE SEQUENCE [LARGE SCALE GENOMIC DNA]</scope>
    <source>
        <strain evidence="12 13">TG-679</strain>
    </source>
</reference>
<feature type="transmembrane region" description="Helical" evidence="9">
    <location>
        <begin position="162"/>
        <end position="182"/>
    </location>
</feature>
<feature type="transmembrane region" description="Helical" evidence="9">
    <location>
        <begin position="188"/>
        <end position="209"/>
    </location>
</feature>
<keyword evidence="13" id="KW-1185">Reference proteome</keyword>
<keyword evidence="6 9" id="KW-1133">Transmembrane helix</keyword>
<evidence type="ECO:0000256" key="8">
    <source>
        <dbReference type="ARBA" id="ARBA00056719"/>
    </source>
</evidence>
<dbReference type="Pfam" id="PF00528">
    <property type="entry name" value="BPD_transp_1"/>
    <property type="match status" value="1"/>
</dbReference>
<dbReference type="GO" id="GO:0042918">
    <property type="term" value="P:alkanesulfonate transmembrane transport"/>
    <property type="evidence" value="ECO:0007669"/>
    <property type="project" value="UniProtKB-ARBA"/>
</dbReference>
<keyword evidence="3 9" id="KW-0813">Transport</keyword>
<keyword evidence="4" id="KW-1003">Cell membrane</keyword>
<feature type="transmembrane region" description="Helical" evidence="9">
    <location>
        <begin position="286"/>
        <end position="314"/>
    </location>
</feature>
<dbReference type="Proteomes" id="UP000245680">
    <property type="component" value="Unassembled WGS sequence"/>
</dbReference>
<comment type="function">
    <text evidence="8">Probably part of an ABC transporter complex. Probably responsible for the translocation of the substrate across the membrane.</text>
</comment>